<sequence length="210" mass="24076">MALYEEFLSHFTHGMMKPNKYRVEFNLPQGLPVNAGVRTHAWSDTANIRRFNNENAQSVSIKCHTATLPQRSMQTIETVMNGAPFRVPVGSLYDPVTFSFYADSRADSRQFFDLWQNTVTNTTSNTMNFWNEYVSDIKIVTLDDTMRDKYSVTLVDAWPMNVGALDLSYSQMNNFQTITVTMGFRQWNADASGSARLAFRNRINKLRLTP</sequence>
<protein>
    <recommendedName>
        <fullName evidence="3">Tail tube protein</fullName>
    </recommendedName>
</protein>
<organism evidence="1 2">
    <name type="scientific">Stenotrophomonas phage IME-SM1</name>
    <dbReference type="NCBI Taxonomy" id="1654717"/>
    <lineage>
        <taxon>Viruses</taxon>
        <taxon>Duplodnaviria</taxon>
        <taxon>Heunggongvirae</taxon>
        <taxon>Uroviricota</taxon>
        <taxon>Caudoviricetes</taxon>
        <taxon>Menderavirus</taxon>
        <taxon>Menderavirus IMESM1</taxon>
    </lineage>
</organism>
<dbReference type="RefSeq" id="YP_010077791.1">
    <property type="nucleotide sequence ID" value="NC_054952.1"/>
</dbReference>
<proteinExistence type="predicted"/>
<accession>A0A0H4J2I4</accession>
<evidence type="ECO:0008006" key="3">
    <source>
        <dbReference type="Google" id="ProtNLM"/>
    </source>
</evidence>
<dbReference type="Pfam" id="PF06841">
    <property type="entry name" value="Phage_T4_gp19"/>
    <property type="match status" value="1"/>
</dbReference>
<dbReference type="InterPro" id="IPR010667">
    <property type="entry name" value="Phage_T4_Gp19"/>
</dbReference>
<reference evidence="1 2" key="1">
    <citation type="submission" date="2015-05" db="EMBL/GenBank/DDBJ databases">
        <authorList>
            <person name="Liu X."/>
            <person name="Tong Y."/>
            <person name="Huang Y."/>
            <person name="Fan H."/>
            <person name="An X."/>
            <person name="Mi Z."/>
            <person name="Zhang Z."/>
        </authorList>
    </citation>
    <scope>NUCLEOTIDE SEQUENCE [LARGE SCALE GENOMIC DNA]</scope>
</reference>
<name>A0A0H4J2I4_9CAUD</name>
<evidence type="ECO:0000313" key="1">
    <source>
        <dbReference type="EMBL" id="AKO61598.1"/>
    </source>
</evidence>
<evidence type="ECO:0000313" key="2">
    <source>
        <dbReference type="Proteomes" id="UP000224291"/>
    </source>
</evidence>
<dbReference type="EMBL" id="KR560069">
    <property type="protein sequence ID" value="AKO61598.1"/>
    <property type="molecule type" value="Genomic_DNA"/>
</dbReference>
<keyword evidence="2" id="KW-1185">Reference proteome</keyword>
<dbReference type="GeneID" id="65066707"/>
<dbReference type="GO" id="GO:0005198">
    <property type="term" value="F:structural molecule activity"/>
    <property type="evidence" value="ECO:0007669"/>
    <property type="project" value="InterPro"/>
</dbReference>
<dbReference type="Proteomes" id="UP000224291">
    <property type="component" value="Segment"/>
</dbReference>
<dbReference type="KEGG" id="vg:65066707"/>